<gene>
    <name evidence="1" type="ORF">LR48_Vigan07g208100</name>
</gene>
<evidence type="ECO:0000313" key="1">
    <source>
        <dbReference type="EMBL" id="KOM48377.1"/>
    </source>
</evidence>
<accession>A0A0L9V0H5</accession>
<dbReference type="EMBL" id="CM003377">
    <property type="protein sequence ID" value="KOM48377.1"/>
    <property type="molecule type" value="Genomic_DNA"/>
</dbReference>
<reference evidence="2" key="1">
    <citation type="journal article" date="2015" name="Proc. Natl. Acad. Sci. U.S.A.">
        <title>Genome sequencing of adzuki bean (Vigna angularis) provides insight into high starch and low fat accumulation and domestication.</title>
        <authorList>
            <person name="Yang K."/>
            <person name="Tian Z."/>
            <person name="Chen C."/>
            <person name="Luo L."/>
            <person name="Zhao B."/>
            <person name="Wang Z."/>
            <person name="Yu L."/>
            <person name="Li Y."/>
            <person name="Sun Y."/>
            <person name="Li W."/>
            <person name="Chen Y."/>
            <person name="Li Y."/>
            <person name="Zhang Y."/>
            <person name="Ai D."/>
            <person name="Zhao J."/>
            <person name="Shang C."/>
            <person name="Ma Y."/>
            <person name="Wu B."/>
            <person name="Wang M."/>
            <person name="Gao L."/>
            <person name="Sun D."/>
            <person name="Zhang P."/>
            <person name="Guo F."/>
            <person name="Wang W."/>
            <person name="Li Y."/>
            <person name="Wang J."/>
            <person name="Varshney R.K."/>
            <person name="Wang J."/>
            <person name="Ling H.Q."/>
            <person name="Wan P."/>
        </authorList>
    </citation>
    <scope>NUCLEOTIDE SEQUENCE</scope>
    <source>
        <strain evidence="2">cv. Jingnong 6</strain>
    </source>
</reference>
<organism evidence="1 2">
    <name type="scientific">Phaseolus angularis</name>
    <name type="common">Azuki bean</name>
    <name type="synonym">Vigna angularis</name>
    <dbReference type="NCBI Taxonomy" id="3914"/>
    <lineage>
        <taxon>Eukaryota</taxon>
        <taxon>Viridiplantae</taxon>
        <taxon>Streptophyta</taxon>
        <taxon>Embryophyta</taxon>
        <taxon>Tracheophyta</taxon>
        <taxon>Spermatophyta</taxon>
        <taxon>Magnoliopsida</taxon>
        <taxon>eudicotyledons</taxon>
        <taxon>Gunneridae</taxon>
        <taxon>Pentapetalae</taxon>
        <taxon>rosids</taxon>
        <taxon>fabids</taxon>
        <taxon>Fabales</taxon>
        <taxon>Fabaceae</taxon>
        <taxon>Papilionoideae</taxon>
        <taxon>50 kb inversion clade</taxon>
        <taxon>NPAAA clade</taxon>
        <taxon>indigoferoid/millettioid clade</taxon>
        <taxon>Phaseoleae</taxon>
        <taxon>Vigna</taxon>
    </lineage>
</organism>
<sequence length="133" mass="14435">MLPNSLKGGAHTLCSFLCASWTLKLLILFAAWMNAFPFFLPACVLFLFGPCFFKVLHREHHSSFFAHGCSSFAPLIIMLHLHSISAGPCEYLNLDVAAGCLSNNTVTAPSGVGLSCCTFSCWNFKIIASSRGL</sequence>
<evidence type="ECO:0000313" key="2">
    <source>
        <dbReference type="Proteomes" id="UP000053144"/>
    </source>
</evidence>
<name>A0A0L9V0H5_PHAAN</name>
<dbReference type="Proteomes" id="UP000053144">
    <property type="component" value="Chromosome 7"/>
</dbReference>
<proteinExistence type="predicted"/>
<protein>
    <submittedName>
        <fullName evidence="1">Uncharacterized protein</fullName>
    </submittedName>
</protein>
<dbReference type="Gramene" id="KOM48377">
    <property type="protein sequence ID" value="KOM48377"/>
    <property type="gene ID" value="LR48_Vigan07g208100"/>
</dbReference>
<dbReference type="AlphaFoldDB" id="A0A0L9V0H5"/>